<dbReference type="AlphaFoldDB" id="A0A5B7F931"/>
<dbReference type="Proteomes" id="UP000324222">
    <property type="component" value="Unassembled WGS sequence"/>
</dbReference>
<proteinExistence type="predicted"/>
<keyword evidence="3" id="KW-1185">Reference proteome</keyword>
<sequence>MVTPNPASESLSGDGATNVPRSDSSLKNYPKYLDTFLNFFYISFCNIHILRSNFQSVKHHRSSTKPHLFLTETLLSEATDRSPNAEVPASASWGDQRRYYADLSWNDYCFRVRGPSLCAERITEVIVSDMEAYIPHSFSQPKPSKPWFNSACSCAIHDRDSIFSCYT</sequence>
<organism evidence="2 3">
    <name type="scientific">Portunus trituberculatus</name>
    <name type="common">Swimming crab</name>
    <name type="synonym">Neptunus trituberculatus</name>
    <dbReference type="NCBI Taxonomy" id="210409"/>
    <lineage>
        <taxon>Eukaryota</taxon>
        <taxon>Metazoa</taxon>
        <taxon>Ecdysozoa</taxon>
        <taxon>Arthropoda</taxon>
        <taxon>Crustacea</taxon>
        <taxon>Multicrustacea</taxon>
        <taxon>Malacostraca</taxon>
        <taxon>Eumalacostraca</taxon>
        <taxon>Eucarida</taxon>
        <taxon>Decapoda</taxon>
        <taxon>Pleocyemata</taxon>
        <taxon>Brachyura</taxon>
        <taxon>Eubrachyura</taxon>
        <taxon>Portunoidea</taxon>
        <taxon>Portunidae</taxon>
        <taxon>Portuninae</taxon>
        <taxon>Portunus</taxon>
    </lineage>
</organism>
<feature type="compositionally biased region" description="Polar residues" evidence="1">
    <location>
        <begin position="1"/>
        <end position="11"/>
    </location>
</feature>
<protein>
    <submittedName>
        <fullName evidence="2">Uncharacterized protein</fullName>
    </submittedName>
</protein>
<reference evidence="2 3" key="1">
    <citation type="submission" date="2019-05" db="EMBL/GenBank/DDBJ databases">
        <title>Another draft genome of Portunus trituberculatus and its Hox gene families provides insights of decapod evolution.</title>
        <authorList>
            <person name="Jeong J.-H."/>
            <person name="Song I."/>
            <person name="Kim S."/>
            <person name="Choi T."/>
            <person name="Kim D."/>
            <person name="Ryu S."/>
            <person name="Kim W."/>
        </authorList>
    </citation>
    <scope>NUCLEOTIDE SEQUENCE [LARGE SCALE GENOMIC DNA]</scope>
    <source>
        <tissue evidence="2">Muscle</tissue>
    </source>
</reference>
<dbReference type="EMBL" id="VSRR010006143">
    <property type="protein sequence ID" value="MPC44140.1"/>
    <property type="molecule type" value="Genomic_DNA"/>
</dbReference>
<evidence type="ECO:0000313" key="2">
    <source>
        <dbReference type="EMBL" id="MPC44140.1"/>
    </source>
</evidence>
<comment type="caution">
    <text evidence="2">The sequence shown here is derived from an EMBL/GenBank/DDBJ whole genome shotgun (WGS) entry which is preliminary data.</text>
</comment>
<accession>A0A5B7F931</accession>
<evidence type="ECO:0000313" key="3">
    <source>
        <dbReference type="Proteomes" id="UP000324222"/>
    </source>
</evidence>
<name>A0A5B7F931_PORTR</name>
<feature type="region of interest" description="Disordered" evidence="1">
    <location>
        <begin position="1"/>
        <end position="21"/>
    </location>
</feature>
<gene>
    <name evidence="2" type="ORF">E2C01_037804</name>
</gene>
<evidence type="ECO:0000256" key="1">
    <source>
        <dbReference type="SAM" id="MobiDB-lite"/>
    </source>
</evidence>